<reference evidence="3" key="1">
    <citation type="journal article" date="2019" name="Int. J. Syst. Evol. Microbiol.">
        <title>The Global Catalogue of Microorganisms (GCM) 10K type strain sequencing project: providing services to taxonomists for standard genome sequencing and annotation.</title>
        <authorList>
            <consortium name="The Broad Institute Genomics Platform"/>
            <consortium name="The Broad Institute Genome Sequencing Center for Infectious Disease"/>
            <person name="Wu L."/>
            <person name="Ma J."/>
        </authorList>
    </citation>
    <scope>NUCLEOTIDE SEQUENCE [LARGE SCALE GENOMIC DNA]</scope>
    <source>
        <strain evidence="3">CCUG 50754</strain>
    </source>
</reference>
<dbReference type="InterPro" id="IPR014922">
    <property type="entry name" value="YdhG-like"/>
</dbReference>
<dbReference type="Proteomes" id="UP001597042">
    <property type="component" value="Unassembled WGS sequence"/>
</dbReference>
<evidence type="ECO:0000313" key="3">
    <source>
        <dbReference type="Proteomes" id="UP001597042"/>
    </source>
</evidence>
<evidence type="ECO:0000313" key="2">
    <source>
        <dbReference type="EMBL" id="MFD0780005.1"/>
    </source>
</evidence>
<gene>
    <name evidence="2" type="ORF">ACFQZV_01675</name>
</gene>
<organism evidence="2 3">
    <name type="scientific">Microbacterium koreense</name>
    <dbReference type="NCBI Taxonomy" id="323761"/>
    <lineage>
        <taxon>Bacteria</taxon>
        <taxon>Bacillati</taxon>
        <taxon>Actinomycetota</taxon>
        <taxon>Actinomycetes</taxon>
        <taxon>Micrococcales</taxon>
        <taxon>Microbacteriaceae</taxon>
        <taxon>Microbacterium</taxon>
    </lineage>
</organism>
<sequence>MKKTGGDVGEFVAGVRSARRRRDAETMVTLLRDVTGLEPEMWGTIVGFGSYHYRYPTGTQGDAPVSGFSPRAQATTIYLRSTDAHADLLSRLGPHKTGVGCLYIADLDAVDGDVLRQILDDDFRHMASEQTPYGSITVDQSVRDAATR</sequence>
<keyword evidence="3" id="KW-1185">Reference proteome</keyword>
<dbReference type="EMBL" id="JBHTIM010000001">
    <property type="protein sequence ID" value="MFD0780005.1"/>
    <property type="molecule type" value="Genomic_DNA"/>
</dbReference>
<feature type="domain" description="YdhG-like" evidence="1">
    <location>
        <begin position="20"/>
        <end position="119"/>
    </location>
</feature>
<name>A0ABW2ZND0_9MICO</name>
<dbReference type="RefSeq" id="WP_378751641.1">
    <property type="nucleotide sequence ID" value="NZ_JBHSSV010000006.1"/>
</dbReference>
<accession>A0ABW2ZND0</accession>
<comment type="caution">
    <text evidence="2">The sequence shown here is derived from an EMBL/GenBank/DDBJ whole genome shotgun (WGS) entry which is preliminary data.</text>
</comment>
<proteinExistence type="predicted"/>
<protein>
    <submittedName>
        <fullName evidence="2">DUF1801 domain-containing protein</fullName>
    </submittedName>
</protein>
<dbReference type="Pfam" id="PF08818">
    <property type="entry name" value="DUF1801"/>
    <property type="match status" value="1"/>
</dbReference>
<evidence type="ECO:0000259" key="1">
    <source>
        <dbReference type="Pfam" id="PF08818"/>
    </source>
</evidence>